<gene>
    <name evidence="1" type="ORF">ERW49_06770</name>
    <name evidence="3" type="ORF">ERW53_10745</name>
    <name evidence="2" type="ORF">ERW57_10580</name>
</gene>
<evidence type="ECO:0000313" key="3">
    <source>
        <dbReference type="EMBL" id="RYU64183.1"/>
    </source>
</evidence>
<protein>
    <submittedName>
        <fullName evidence="1">Uncharacterized protein</fullName>
    </submittedName>
</protein>
<organism evidence="1 4">
    <name type="scientific">Aliivibrio finisterrensis</name>
    <dbReference type="NCBI Taxonomy" id="511998"/>
    <lineage>
        <taxon>Bacteria</taxon>
        <taxon>Pseudomonadati</taxon>
        <taxon>Pseudomonadota</taxon>
        <taxon>Gammaproteobacteria</taxon>
        <taxon>Vibrionales</taxon>
        <taxon>Vibrionaceae</taxon>
        <taxon>Aliivibrio</taxon>
    </lineage>
</organism>
<dbReference type="GeneID" id="56274740"/>
<dbReference type="RefSeq" id="WP_130043336.1">
    <property type="nucleotide sequence ID" value="NZ_SEZJ01000005.1"/>
</dbReference>
<evidence type="ECO:0000313" key="6">
    <source>
        <dbReference type="Proteomes" id="UP000294166"/>
    </source>
</evidence>
<dbReference type="Proteomes" id="UP000293465">
    <property type="component" value="Unassembled WGS sequence"/>
</dbReference>
<dbReference type="AlphaFoldDB" id="A0A4Q5KMY9"/>
<keyword evidence="6" id="KW-1185">Reference proteome</keyword>
<comment type="caution">
    <text evidence="1">The sequence shown here is derived from an EMBL/GenBank/DDBJ whole genome shotgun (WGS) entry which is preliminary data.</text>
</comment>
<evidence type="ECO:0000313" key="4">
    <source>
        <dbReference type="Proteomes" id="UP000293465"/>
    </source>
</evidence>
<reference evidence="4 5" key="1">
    <citation type="submission" date="2019-02" db="EMBL/GenBank/DDBJ databases">
        <title>Genome sequences of Aliivibrio finisterrensis strains from farmed Atlantic salmon.</title>
        <authorList>
            <person name="Bowman J.P."/>
        </authorList>
    </citation>
    <scope>NUCLEOTIDE SEQUENCE [LARGE SCALE GENOMIC DNA]</scope>
    <source>
        <strain evidence="3 6">A21</strain>
        <strain evidence="1 4">A32</strain>
        <strain evidence="2 5">A46</strain>
    </source>
</reference>
<dbReference type="Proteomes" id="UP000294063">
    <property type="component" value="Unassembled WGS sequence"/>
</dbReference>
<evidence type="ECO:0000313" key="5">
    <source>
        <dbReference type="Proteomes" id="UP000294063"/>
    </source>
</evidence>
<dbReference type="EMBL" id="SEZK01000016">
    <property type="protein sequence ID" value="RYU51092.1"/>
    <property type="molecule type" value="Genomic_DNA"/>
</dbReference>
<dbReference type="Proteomes" id="UP000294166">
    <property type="component" value="Unassembled WGS sequence"/>
</dbReference>
<dbReference type="EMBL" id="SEZJ01000005">
    <property type="protein sequence ID" value="RYU46831.1"/>
    <property type="molecule type" value="Genomic_DNA"/>
</dbReference>
<accession>A0A4Q5KMY9</accession>
<dbReference type="EMBL" id="SEZN01000017">
    <property type="protein sequence ID" value="RYU64183.1"/>
    <property type="molecule type" value="Genomic_DNA"/>
</dbReference>
<evidence type="ECO:0000313" key="1">
    <source>
        <dbReference type="EMBL" id="RYU46831.1"/>
    </source>
</evidence>
<sequence>MNTQIEQYNAIFNENRELESLMNLLIDQDELKYYLKKASTDKYCWTHTEINNGFYFVKKNQAKSFCKQHNAKQIDTDIFLLIGIVELSAISDSEVSSKIIRSIKDKDLQHIAECIKDEIWFSKQIEQMKNNGVDIVYL</sequence>
<proteinExistence type="predicted"/>
<evidence type="ECO:0000313" key="2">
    <source>
        <dbReference type="EMBL" id="RYU51092.1"/>
    </source>
</evidence>
<name>A0A4Q5KMY9_9GAMM</name>